<dbReference type="GO" id="GO:0000981">
    <property type="term" value="F:DNA-binding transcription factor activity, RNA polymerase II-specific"/>
    <property type="evidence" value="ECO:0007669"/>
    <property type="project" value="InterPro"/>
</dbReference>
<reference evidence="9" key="1">
    <citation type="journal article" date="2016" name="Genome Announc.">
        <title>Draft genome sequences of fungus Aspergillus calidoustus.</title>
        <authorList>
            <person name="Horn F."/>
            <person name="Linde J."/>
            <person name="Mattern D.J."/>
            <person name="Walther G."/>
            <person name="Guthke R."/>
            <person name="Scherlach K."/>
            <person name="Martin K."/>
            <person name="Brakhage A.A."/>
            <person name="Petzke L."/>
            <person name="Valiante V."/>
        </authorList>
    </citation>
    <scope>NUCLEOTIDE SEQUENCE [LARGE SCALE GENOMIC DNA]</scope>
    <source>
        <strain evidence="9">SF006504</strain>
    </source>
</reference>
<keyword evidence="4" id="KW-0804">Transcription</keyword>
<dbReference type="PROSITE" id="PS50048">
    <property type="entry name" value="ZN2_CY6_FUNGAL_2"/>
    <property type="match status" value="1"/>
</dbReference>
<name>A0A0U5G2S2_ASPCI</name>
<dbReference type="GO" id="GO:0000435">
    <property type="term" value="P:positive regulation of transcription from RNA polymerase II promoter by galactose"/>
    <property type="evidence" value="ECO:0007669"/>
    <property type="project" value="TreeGrafter"/>
</dbReference>
<keyword evidence="5" id="KW-0539">Nucleus</keyword>
<evidence type="ECO:0000256" key="6">
    <source>
        <dbReference type="SAM" id="MobiDB-lite"/>
    </source>
</evidence>
<dbReference type="OMA" id="ECRLNGF"/>
<dbReference type="CDD" id="cd00067">
    <property type="entry name" value="GAL4"/>
    <property type="match status" value="1"/>
</dbReference>
<keyword evidence="1" id="KW-0479">Metal-binding</keyword>
<dbReference type="GO" id="GO:0005634">
    <property type="term" value="C:nucleus"/>
    <property type="evidence" value="ECO:0007669"/>
    <property type="project" value="TreeGrafter"/>
</dbReference>
<evidence type="ECO:0000313" key="8">
    <source>
        <dbReference type="EMBL" id="CEL06043.1"/>
    </source>
</evidence>
<evidence type="ECO:0000256" key="1">
    <source>
        <dbReference type="ARBA" id="ARBA00022723"/>
    </source>
</evidence>
<dbReference type="AlphaFoldDB" id="A0A0U5G2S2"/>
<keyword evidence="2" id="KW-0805">Transcription regulation</keyword>
<dbReference type="GO" id="GO:0008270">
    <property type="term" value="F:zinc ion binding"/>
    <property type="evidence" value="ECO:0007669"/>
    <property type="project" value="InterPro"/>
</dbReference>
<dbReference type="CDD" id="cd12148">
    <property type="entry name" value="fungal_TF_MHR"/>
    <property type="match status" value="1"/>
</dbReference>
<dbReference type="EMBL" id="CDMC01000005">
    <property type="protein sequence ID" value="CEL06043.1"/>
    <property type="molecule type" value="Genomic_DNA"/>
</dbReference>
<feature type="domain" description="Zn(2)-C6 fungal-type" evidence="7">
    <location>
        <begin position="31"/>
        <end position="61"/>
    </location>
</feature>
<keyword evidence="9" id="KW-1185">Reference proteome</keyword>
<dbReference type="SUPFAM" id="SSF57701">
    <property type="entry name" value="Zn2/Cys6 DNA-binding domain"/>
    <property type="match status" value="1"/>
</dbReference>
<feature type="region of interest" description="Disordered" evidence="6">
    <location>
        <begin position="203"/>
        <end position="224"/>
    </location>
</feature>
<dbReference type="InterPro" id="IPR036864">
    <property type="entry name" value="Zn2-C6_fun-type_DNA-bd_sf"/>
</dbReference>
<evidence type="ECO:0000256" key="3">
    <source>
        <dbReference type="ARBA" id="ARBA00023125"/>
    </source>
</evidence>
<dbReference type="Gene3D" id="4.10.240.10">
    <property type="entry name" value="Zn(2)-C6 fungal-type DNA-binding domain"/>
    <property type="match status" value="1"/>
</dbReference>
<dbReference type="Pfam" id="PF04082">
    <property type="entry name" value="Fungal_trans"/>
    <property type="match status" value="1"/>
</dbReference>
<dbReference type="PANTHER" id="PTHR47424">
    <property type="entry name" value="REGULATORY PROTEIN GAL4"/>
    <property type="match status" value="1"/>
</dbReference>
<dbReference type="SMART" id="SM00066">
    <property type="entry name" value="GAL4"/>
    <property type="match status" value="1"/>
</dbReference>
<keyword evidence="3" id="KW-0238">DNA-binding</keyword>
<sequence>MAPTAAQQPGNTAQVYMPDGPLAKRRRVALACSACRARKSKCDGRRPSCSTCASLEIDCLYEPSESTTNVLVRKDYVSDLEQRLKDVERVLQRHDDLLTGHLSACSPNSQRVSTARIDDRSSISTVGRLHDGIHLQPLNVDDPAADDTNTDGLALGFVEETTPVFYGDSSSIVFTRCLLEAIATVSKPKGSEDTLMEAACERNSSTDCNPAPVARPQSPSVMESPRDIAFSPTALPSEAEMDALLRTYFSGYGSLFAFLHEPTFRETYDECKENGFLRARRGWLGLLNMTFAMAAHIDQAADSSAKYRFKRSYVFFQRAVSLCSESSTRTVSLDIVQYLLLAALYLQGTQRPIQAWTVHGMLVRTAMALGLHSEKSSQGLHPVQQEVRRRTWLTIYCLDKIQSVQCGRPPAVPDEYIVVKMPSPWPTTMATGRDQGNDVDNQTAFLYATVRLLQVVGQSIRTQYGQNLGLRDDEVDDSTAIQAASAVRQELRRWACSLPPSLALCESTSYILSEEHSSESSRMRVILTLRYHFVNILIHRPLLCATLRYLTIKAPPAGAPLPYRMQLAMAEAHECIRSAEETIEIVHTVISGSSPSYTKLDVWFFTLFHVFNAALVIIGRSVLEQQGVYINDGAGSPSSAQQHLNQSVEALDKLDNENRLVRNCAKVIRRLAQPQHGKGQGPTPAEQYPPANRHIVQFETEGDLSSLGLPSLSDLDIVQFSSGEMMGNGFGETSLSLDQLYSGY</sequence>
<evidence type="ECO:0000256" key="5">
    <source>
        <dbReference type="ARBA" id="ARBA00023242"/>
    </source>
</evidence>
<dbReference type="SMART" id="SM00906">
    <property type="entry name" value="Fungal_trans"/>
    <property type="match status" value="1"/>
</dbReference>
<gene>
    <name evidence="8" type="ORF">ASPCAL07154</name>
</gene>
<dbReference type="OrthoDB" id="3364175at2759"/>
<dbReference type="GO" id="GO:0000978">
    <property type="term" value="F:RNA polymerase II cis-regulatory region sequence-specific DNA binding"/>
    <property type="evidence" value="ECO:0007669"/>
    <property type="project" value="TreeGrafter"/>
</dbReference>
<protein>
    <recommendedName>
        <fullName evidence="7">Zn(2)-C6 fungal-type domain-containing protein</fullName>
    </recommendedName>
</protein>
<dbReference type="Pfam" id="PF00172">
    <property type="entry name" value="Zn_clus"/>
    <property type="match status" value="1"/>
</dbReference>
<dbReference type="PANTHER" id="PTHR47424:SF3">
    <property type="entry name" value="REGULATORY PROTEIN GAL4"/>
    <property type="match status" value="1"/>
</dbReference>
<proteinExistence type="predicted"/>
<evidence type="ECO:0000259" key="7">
    <source>
        <dbReference type="PROSITE" id="PS50048"/>
    </source>
</evidence>
<dbReference type="InterPro" id="IPR007219">
    <property type="entry name" value="XnlR_reg_dom"/>
</dbReference>
<dbReference type="InterPro" id="IPR051127">
    <property type="entry name" value="Fungal_SecMet_Regulators"/>
</dbReference>
<dbReference type="InterPro" id="IPR001138">
    <property type="entry name" value="Zn2Cys6_DnaBD"/>
</dbReference>
<organism evidence="8 9">
    <name type="scientific">Aspergillus calidoustus</name>
    <dbReference type="NCBI Taxonomy" id="454130"/>
    <lineage>
        <taxon>Eukaryota</taxon>
        <taxon>Fungi</taxon>
        <taxon>Dikarya</taxon>
        <taxon>Ascomycota</taxon>
        <taxon>Pezizomycotina</taxon>
        <taxon>Eurotiomycetes</taxon>
        <taxon>Eurotiomycetidae</taxon>
        <taxon>Eurotiales</taxon>
        <taxon>Aspergillaceae</taxon>
        <taxon>Aspergillus</taxon>
        <taxon>Aspergillus subgen. Nidulantes</taxon>
    </lineage>
</organism>
<dbReference type="PROSITE" id="PS00463">
    <property type="entry name" value="ZN2_CY6_FUNGAL_1"/>
    <property type="match status" value="1"/>
</dbReference>
<dbReference type="GO" id="GO:0006351">
    <property type="term" value="P:DNA-templated transcription"/>
    <property type="evidence" value="ECO:0007669"/>
    <property type="project" value="InterPro"/>
</dbReference>
<evidence type="ECO:0000256" key="2">
    <source>
        <dbReference type="ARBA" id="ARBA00023015"/>
    </source>
</evidence>
<evidence type="ECO:0000313" key="9">
    <source>
        <dbReference type="Proteomes" id="UP000054771"/>
    </source>
</evidence>
<accession>A0A0U5G2S2</accession>
<dbReference type="Proteomes" id="UP000054771">
    <property type="component" value="Unassembled WGS sequence"/>
</dbReference>
<dbReference type="STRING" id="454130.A0A0U5G2S2"/>
<evidence type="ECO:0000256" key="4">
    <source>
        <dbReference type="ARBA" id="ARBA00023163"/>
    </source>
</evidence>